<reference evidence="2" key="1">
    <citation type="submission" date="2016-11" db="UniProtKB">
        <authorList>
            <consortium name="WormBaseParasite"/>
        </authorList>
    </citation>
    <scope>IDENTIFICATION</scope>
    <source>
        <strain evidence="2">KR3021</strain>
    </source>
</reference>
<dbReference type="Proteomes" id="UP000095286">
    <property type="component" value="Unplaced"/>
</dbReference>
<name>A0AC35TVR5_9BILA</name>
<evidence type="ECO:0000313" key="1">
    <source>
        <dbReference type="Proteomes" id="UP000095286"/>
    </source>
</evidence>
<sequence length="566" mass="64675">MGFNIFKLGSKKSEKENNNPSGRSRKITSENVQLGDDCDVREAEHAYSVPTASKKNFGPKSLPAFAPRNRHEFVKKQVFGGDHFYESNRHCPKKEFNGEFNFRANQSMQQKNNMNNSMFVQRHDALSSRDQNRTFEYGSDEQSPLTLRHFNNYHRENEKHDCMIAEEYENNDNSDLDGTVSHRHSSNISRVPNNKAPSHKQKHDLCEDLKELSDKCKYFKRKYREHKERSSRLEDKMTICMTKYHNINSQLHDTKSMYKHAQDKCIALEDRLKMVEAELEKQRQIYIYQSSTAGYKKANSVLKSGSIEKMSTLNGSEIHVNSGTNSISDFTNFHIHNQNGAQPNNVRFSVNQAIPSQHYATIDDESKKLRTSVASAHGGGNRGSRQGNNRRGPPMPIFLKGLSGTEIREFLAIRRNNTLTKAEVTTSEDAWAAKQTPEILTTYNEFKVNMTTYNTNLKTKYDAAAQNLTAEAKAVYNQIETIRLNQNISYKQENTDIQKIMGETTQEIRQALMRLLVSCAFKGREGSNTNRLPNFNGNSFQQGGTINIQPIQAGSNMQFGSFKNRQ</sequence>
<dbReference type="WBParaSite" id="RSKR_0000495500.1">
    <property type="protein sequence ID" value="RSKR_0000495500.1"/>
    <property type="gene ID" value="RSKR_0000495500"/>
</dbReference>
<proteinExistence type="predicted"/>
<accession>A0AC35TVR5</accession>
<protein>
    <submittedName>
        <fullName evidence="2">DUF148 domain-containing protein</fullName>
    </submittedName>
</protein>
<evidence type="ECO:0000313" key="2">
    <source>
        <dbReference type="WBParaSite" id="RSKR_0000495500.1"/>
    </source>
</evidence>
<organism evidence="1 2">
    <name type="scientific">Rhabditophanes sp. KR3021</name>
    <dbReference type="NCBI Taxonomy" id="114890"/>
    <lineage>
        <taxon>Eukaryota</taxon>
        <taxon>Metazoa</taxon>
        <taxon>Ecdysozoa</taxon>
        <taxon>Nematoda</taxon>
        <taxon>Chromadorea</taxon>
        <taxon>Rhabditida</taxon>
        <taxon>Tylenchina</taxon>
        <taxon>Panagrolaimomorpha</taxon>
        <taxon>Strongyloidoidea</taxon>
        <taxon>Alloionematidae</taxon>
        <taxon>Rhabditophanes</taxon>
    </lineage>
</organism>